<feature type="domain" description="Sulfatase N-terminal" evidence="3">
    <location>
        <begin position="5"/>
        <end position="406"/>
    </location>
</feature>
<sequence>MTKRPNFLFVITDQHRADWLGCMGHPVVKTPNIDAIAAKGAVFENFHVAAPICMPNRASLMTGRMPSVHGLRHNGLALSERANTFVDVLATAGYQTASIGKSHLQPFLDMPSDRAGETDGRPIPEAWKPDHSAYIEEQPVNYSAANSYELKLPYYGFQQVDMVTGHGDRCGGHYQQWFREHCPNWQELCDPVNEIAHDYTCPQAYRTPIPEEFYPTTWIADKAIEYLGNTAKKADPFFAFVSFPDPHHPFNPPGKYWDMYAPEQFQVDLPYEAHQNPSPPMKYLNDLWEKGQQAPNKQVAFRTEPQHIREAMALSAGMITMIDDQVGRIVAALDETGQADNTVIVFTSDHGDYLGDFGMLLKGALPMRSVTRVPMIWSEPNAQGGHRSSALASTIDIPATILDRAGLLAFNGMQGRSFRQCLSSDAEHRDDIYIEYNDSGSRLGFNPPARVRSLCNHDWRFTTYGVEDWGELYDLKNDPNETCNLWDDPRYAEQKSILSLRLIAQLTAHMDESPLAERLA</sequence>
<evidence type="ECO:0000313" key="5">
    <source>
        <dbReference type="Proteomes" id="UP000634455"/>
    </source>
</evidence>
<gene>
    <name evidence="4" type="ORF">GCM10008927_05710</name>
</gene>
<evidence type="ECO:0000256" key="2">
    <source>
        <dbReference type="ARBA" id="ARBA00022801"/>
    </source>
</evidence>
<dbReference type="InterPro" id="IPR017850">
    <property type="entry name" value="Alkaline_phosphatase_core_sf"/>
</dbReference>
<name>A0ABQ3CTZ3_9RHOB</name>
<protein>
    <submittedName>
        <fullName evidence="4">Sulfatase</fullName>
    </submittedName>
</protein>
<keyword evidence="2" id="KW-0378">Hydrolase</keyword>
<dbReference type="PANTHER" id="PTHR45953:SF1">
    <property type="entry name" value="IDURONATE 2-SULFATASE"/>
    <property type="match status" value="1"/>
</dbReference>
<evidence type="ECO:0000259" key="3">
    <source>
        <dbReference type="Pfam" id="PF00884"/>
    </source>
</evidence>
<proteinExistence type="predicted"/>
<dbReference type="SUPFAM" id="SSF53649">
    <property type="entry name" value="Alkaline phosphatase-like"/>
    <property type="match status" value="1"/>
</dbReference>
<dbReference type="Pfam" id="PF00884">
    <property type="entry name" value="Sulfatase"/>
    <property type="match status" value="1"/>
</dbReference>
<keyword evidence="1" id="KW-0479">Metal-binding</keyword>
<dbReference type="RefSeq" id="WP_189639050.1">
    <property type="nucleotide sequence ID" value="NZ_BMZF01000001.1"/>
</dbReference>
<evidence type="ECO:0000313" key="4">
    <source>
        <dbReference type="EMBL" id="GHA43825.1"/>
    </source>
</evidence>
<organism evidence="4 5">
    <name type="scientific">Paramylibacter ulvae</name>
    <dbReference type="NCBI Taxonomy" id="1651968"/>
    <lineage>
        <taxon>Bacteria</taxon>
        <taxon>Pseudomonadati</taxon>
        <taxon>Pseudomonadota</taxon>
        <taxon>Alphaproteobacteria</taxon>
        <taxon>Rhodobacterales</taxon>
        <taxon>Paracoccaceae</taxon>
        <taxon>Paramylibacter</taxon>
    </lineage>
</organism>
<dbReference type="PANTHER" id="PTHR45953">
    <property type="entry name" value="IDURONATE 2-SULFATASE"/>
    <property type="match status" value="1"/>
</dbReference>
<accession>A0ABQ3CTZ3</accession>
<reference evidence="5" key="1">
    <citation type="journal article" date="2019" name="Int. J. Syst. Evol. Microbiol.">
        <title>The Global Catalogue of Microorganisms (GCM) 10K type strain sequencing project: providing services to taxonomists for standard genome sequencing and annotation.</title>
        <authorList>
            <consortium name="The Broad Institute Genomics Platform"/>
            <consortium name="The Broad Institute Genome Sequencing Center for Infectious Disease"/>
            <person name="Wu L."/>
            <person name="Ma J."/>
        </authorList>
    </citation>
    <scope>NUCLEOTIDE SEQUENCE [LARGE SCALE GENOMIC DNA]</scope>
    <source>
        <strain evidence="5">KCTC 32465</strain>
    </source>
</reference>
<dbReference type="Proteomes" id="UP000634455">
    <property type="component" value="Unassembled WGS sequence"/>
</dbReference>
<dbReference type="Gene3D" id="3.40.720.10">
    <property type="entry name" value="Alkaline Phosphatase, subunit A"/>
    <property type="match status" value="1"/>
</dbReference>
<keyword evidence="5" id="KW-1185">Reference proteome</keyword>
<dbReference type="EMBL" id="BMZF01000001">
    <property type="protein sequence ID" value="GHA43825.1"/>
    <property type="molecule type" value="Genomic_DNA"/>
</dbReference>
<comment type="caution">
    <text evidence="4">The sequence shown here is derived from an EMBL/GenBank/DDBJ whole genome shotgun (WGS) entry which is preliminary data.</text>
</comment>
<evidence type="ECO:0000256" key="1">
    <source>
        <dbReference type="ARBA" id="ARBA00022723"/>
    </source>
</evidence>
<dbReference type="InterPro" id="IPR000917">
    <property type="entry name" value="Sulfatase_N"/>
</dbReference>